<evidence type="ECO:0000256" key="4">
    <source>
        <dbReference type="ARBA" id="ARBA00023136"/>
    </source>
</evidence>
<dbReference type="PROSITE" id="PS50850">
    <property type="entry name" value="MFS"/>
    <property type="match status" value="1"/>
</dbReference>
<dbReference type="Gene3D" id="1.20.1720.10">
    <property type="entry name" value="Multidrug resistance protein D"/>
    <property type="match status" value="1"/>
</dbReference>
<evidence type="ECO:0000256" key="3">
    <source>
        <dbReference type="ARBA" id="ARBA00022989"/>
    </source>
</evidence>
<dbReference type="Pfam" id="PF07690">
    <property type="entry name" value="MFS_1"/>
    <property type="match status" value="1"/>
</dbReference>
<feature type="region of interest" description="Disordered" evidence="5">
    <location>
        <begin position="1"/>
        <end position="75"/>
    </location>
</feature>
<evidence type="ECO:0000259" key="7">
    <source>
        <dbReference type="PROSITE" id="PS50850"/>
    </source>
</evidence>
<comment type="subcellular location">
    <subcellularLocation>
        <location evidence="1">Membrane</location>
        <topology evidence="1">Multi-pass membrane protein</topology>
    </subcellularLocation>
</comment>
<keyword evidence="9" id="KW-1185">Reference proteome</keyword>
<protein>
    <recommendedName>
        <fullName evidence="7">Major facilitator superfamily (MFS) profile domain-containing protein</fullName>
    </recommendedName>
</protein>
<evidence type="ECO:0000256" key="2">
    <source>
        <dbReference type="ARBA" id="ARBA00022692"/>
    </source>
</evidence>
<feature type="transmembrane region" description="Helical" evidence="6">
    <location>
        <begin position="148"/>
        <end position="166"/>
    </location>
</feature>
<feature type="domain" description="Major facilitator superfamily (MFS) profile" evidence="7">
    <location>
        <begin position="82"/>
        <end position="227"/>
    </location>
</feature>
<gene>
    <name evidence="8" type="ORF">LTR09_008776</name>
</gene>
<dbReference type="GO" id="GO:0022857">
    <property type="term" value="F:transmembrane transporter activity"/>
    <property type="evidence" value="ECO:0007669"/>
    <property type="project" value="InterPro"/>
</dbReference>
<dbReference type="SUPFAM" id="SSF103473">
    <property type="entry name" value="MFS general substrate transporter"/>
    <property type="match status" value="1"/>
</dbReference>
<accession>A0AAJ0G9Y9</accession>
<dbReference type="AlphaFoldDB" id="A0AAJ0G9Y9"/>
<dbReference type="PANTHER" id="PTHR23502:SF47">
    <property type="entry name" value="MAJOR FACILITATOR SUPERFAMILY (MFS) PROFILE DOMAIN-CONTAINING PROTEIN-RELATED"/>
    <property type="match status" value="1"/>
</dbReference>
<dbReference type="InterPro" id="IPR011701">
    <property type="entry name" value="MFS"/>
</dbReference>
<evidence type="ECO:0000256" key="5">
    <source>
        <dbReference type="SAM" id="MobiDB-lite"/>
    </source>
</evidence>
<keyword evidence="3 6" id="KW-1133">Transmembrane helix</keyword>
<dbReference type="EMBL" id="JAWDJX010000036">
    <property type="protein sequence ID" value="KAK3049856.1"/>
    <property type="molecule type" value="Genomic_DNA"/>
</dbReference>
<evidence type="ECO:0000313" key="8">
    <source>
        <dbReference type="EMBL" id="KAK3049856.1"/>
    </source>
</evidence>
<dbReference type="InterPro" id="IPR036259">
    <property type="entry name" value="MFS_trans_sf"/>
</dbReference>
<proteinExistence type="predicted"/>
<evidence type="ECO:0000256" key="6">
    <source>
        <dbReference type="SAM" id="Phobius"/>
    </source>
</evidence>
<organism evidence="8 9">
    <name type="scientific">Extremus antarcticus</name>
    <dbReference type="NCBI Taxonomy" id="702011"/>
    <lineage>
        <taxon>Eukaryota</taxon>
        <taxon>Fungi</taxon>
        <taxon>Dikarya</taxon>
        <taxon>Ascomycota</taxon>
        <taxon>Pezizomycotina</taxon>
        <taxon>Dothideomycetes</taxon>
        <taxon>Dothideomycetidae</taxon>
        <taxon>Mycosphaerellales</taxon>
        <taxon>Extremaceae</taxon>
        <taxon>Extremus</taxon>
    </lineage>
</organism>
<feature type="compositionally biased region" description="Basic and acidic residues" evidence="5">
    <location>
        <begin position="31"/>
        <end position="46"/>
    </location>
</feature>
<sequence length="227" mass="24424">MSGWTRKASTPDDSASEKSRDVNDSDEDSENHDNRAGDQRPNDVEKGNPPPSQPEESHLVVWDGPEDPNNPQNWPTARKCRITAVAAFMTFVASFGSSVFSTATEVTAKRFNVSNEVMILGVTLYLLGFAAGPFDWAPLSEAGYGRRTPLMIGFFGLMIFQLPVGLATNLETILICRFLQGAFGSSPLAIVAGMQVDMWDTVSRSVATIAYSAAVFAGPAMGPIIGE</sequence>
<keyword evidence="2 6" id="KW-0812">Transmembrane</keyword>
<dbReference type="GO" id="GO:0005886">
    <property type="term" value="C:plasma membrane"/>
    <property type="evidence" value="ECO:0007669"/>
    <property type="project" value="TreeGrafter"/>
</dbReference>
<keyword evidence="4 6" id="KW-0472">Membrane</keyword>
<evidence type="ECO:0000313" key="9">
    <source>
        <dbReference type="Proteomes" id="UP001271007"/>
    </source>
</evidence>
<name>A0AAJ0G9Y9_9PEZI</name>
<dbReference type="PANTHER" id="PTHR23502">
    <property type="entry name" value="MAJOR FACILITATOR SUPERFAMILY"/>
    <property type="match status" value="1"/>
</dbReference>
<feature type="transmembrane region" description="Helical" evidence="6">
    <location>
        <begin position="82"/>
        <end position="102"/>
    </location>
</feature>
<dbReference type="InterPro" id="IPR020846">
    <property type="entry name" value="MFS_dom"/>
</dbReference>
<comment type="caution">
    <text evidence="8">The sequence shown here is derived from an EMBL/GenBank/DDBJ whole genome shotgun (WGS) entry which is preliminary data.</text>
</comment>
<feature type="transmembrane region" description="Helical" evidence="6">
    <location>
        <begin position="117"/>
        <end position="136"/>
    </location>
</feature>
<dbReference type="Proteomes" id="UP001271007">
    <property type="component" value="Unassembled WGS sequence"/>
</dbReference>
<evidence type="ECO:0000256" key="1">
    <source>
        <dbReference type="ARBA" id="ARBA00004141"/>
    </source>
</evidence>
<reference evidence="8" key="1">
    <citation type="submission" date="2023-04" db="EMBL/GenBank/DDBJ databases">
        <title>Black Yeasts Isolated from many extreme environments.</title>
        <authorList>
            <person name="Coleine C."/>
            <person name="Stajich J.E."/>
            <person name="Selbmann L."/>
        </authorList>
    </citation>
    <scope>NUCLEOTIDE SEQUENCE</scope>
    <source>
        <strain evidence="8">CCFEE 5312</strain>
    </source>
</reference>